<keyword evidence="4" id="KW-1185">Reference proteome</keyword>
<organism evidence="3 4">
    <name type="scientific">Dinothrombium tinctorium</name>
    <dbReference type="NCBI Taxonomy" id="1965070"/>
    <lineage>
        <taxon>Eukaryota</taxon>
        <taxon>Metazoa</taxon>
        <taxon>Ecdysozoa</taxon>
        <taxon>Arthropoda</taxon>
        <taxon>Chelicerata</taxon>
        <taxon>Arachnida</taxon>
        <taxon>Acari</taxon>
        <taxon>Acariformes</taxon>
        <taxon>Trombidiformes</taxon>
        <taxon>Prostigmata</taxon>
        <taxon>Anystina</taxon>
        <taxon>Parasitengona</taxon>
        <taxon>Trombidioidea</taxon>
        <taxon>Trombidiidae</taxon>
        <taxon>Dinothrombium</taxon>
    </lineage>
</organism>
<evidence type="ECO:0000313" key="4">
    <source>
        <dbReference type="Proteomes" id="UP000285301"/>
    </source>
</evidence>
<sequence length="293" mass="33142">MKEKTNSFLDLPESGPTLLNKEANYNIDDLVNVTCKTGESKPMVTLHWFINGEKIYNDHVYTINSRSEFSHTFQDKSLQKSISQLHFRVKEWHFVTGQMTIRCDAFILQNYTTSSEQFIVYDQSKSTFYTVQEGNGPVITGTKATYKLSDYINVTCTSSKSKPASDLSWFINDKLVNDGESVKNFPKVQFSDGNEIARMALSFRLSSYFDSTPSSSYLSSSSSPSKSTQSKRLTAKLRENRHIRLKCESRTLKKFNIGSIEAVFGNNQKLSSLQAEENKAVASDTCKLMPLVK</sequence>
<dbReference type="InterPro" id="IPR013783">
    <property type="entry name" value="Ig-like_fold"/>
</dbReference>
<protein>
    <recommendedName>
        <fullName evidence="2">CD80-like immunoglobulin C2-set domain-containing protein</fullName>
    </recommendedName>
</protein>
<evidence type="ECO:0000313" key="3">
    <source>
        <dbReference type="EMBL" id="RWS12290.1"/>
    </source>
</evidence>
<dbReference type="EMBL" id="NCKU01001368">
    <property type="protein sequence ID" value="RWS12290.1"/>
    <property type="molecule type" value="Genomic_DNA"/>
</dbReference>
<gene>
    <name evidence="3" type="ORF">B4U79_07609</name>
</gene>
<dbReference type="Proteomes" id="UP000285301">
    <property type="component" value="Unassembled WGS sequence"/>
</dbReference>
<evidence type="ECO:0000259" key="2">
    <source>
        <dbReference type="Pfam" id="PF08205"/>
    </source>
</evidence>
<dbReference type="STRING" id="1965070.A0A443RAM2"/>
<dbReference type="OrthoDB" id="6492326at2759"/>
<dbReference type="InterPro" id="IPR013162">
    <property type="entry name" value="CD80_C2-set"/>
</dbReference>
<dbReference type="AlphaFoldDB" id="A0A443RAM2"/>
<dbReference type="PANTHER" id="PTHR21261">
    <property type="entry name" value="BEAT PROTEIN"/>
    <property type="match status" value="1"/>
</dbReference>
<dbReference type="Pfam" id="PF08205">
    <property type="entry name" value="C2-set_2"/>
    <property type="match status" value="1"/>
</dbReference>
<reference evidence="3 4" key="1">
    <citation type="journal article" date="2018" name="Gigascience">
        <title>Genomes of trombidid mites reveal novel predicted allergens and laterally-transferred genes associated with secondary metabolism.</title>
        <authorList>
            <person name="Dong X."/>
            <person name="Chaisiri K."/>
            <person name="Xia D."/>
            <person name="Armstrong S.D."/>
            <person name="Fang Y."/>
            <person name="Donnelly M.J."/>
            <person name="Kadowaki T."/>
            <person name="McGarry J.W."/>
            <person name="Darby A.C."/>
            <person name="Makepeace B.L."/>
        </authorList>
    </citation>
    <scope>NUCLEOTIDE SEQUENCE [LARGE SCALE GENOMIC DNA]</scope>
    <source>
        <strain evidence="3">UoL-WK</strain>
    </source>
</reference>
<feature type="domain" description="CD80-like immunoglobulin C2-set" evidence="2">
    <location>
        <begin position="22"/>
        <end position="91"/>
    </location>
</feature>
<dbReference type="Gene3D" id="2.60.40.10">
    <property type="entry name" value="Immunoglobulins"/>
    <property type="match status" value="2"/>
</dbReference>
<evidence type="ECO:0000256" key="1">
    <source>
        <dbReference type="ARBA" id="ARBA00023157"/>
    </source>
</evidence>
<accession>A0A443RAM2</accession>
<dbReference type="PANTHER" id="PTHR21261:SF15">
    <property type="entry name" value="BEATEN PATH IIIA, ISOFORM D-RELATED"/>
    <property type="match status" value="1"/>
</dbReference>
<comment type="caution">
    <text evidence="3">The sequence shown here is derived from an EMBL/GenBank/DDBJ whole genome shotgun (WGS) entry which is preliminary data.</text>
</comment>
<keyword evidence="1" id="KW-1015">Disulfide bond</keyword>
<name>A0A443RAM2_9ACAR</name>
<proteinExistence type="predicted"/>